<name>A0ACC0VZF8_9STRA</name>
<dbReference type="Proteomes" id="UP001163321">
    <property type="component" value="Chromosome 5"/>
</dbReference>
<keyword evidence="2" id="KW-1185">Reference proteome</keyword>
<gene>
    <name evidence="1" type="ORF">PsorP6_009141</name>
</gene>
<accession>A0ACC0VZF8</accession>
<evidence type="ECO:0000313" key="2">
    <source>
        <dbReference type="Proteomes" id="UP001163321"/>
    </source>
</evidence>
<sequence>MPCRPSNTSPRDMSDSLDNTYNSRIRYLHARGQAHCSTDAKAWIYGYCQRSMLACKDCGKDCAQGSPIMAGESPWPRAARNKESTYRYIPEHIEIIVTEVFKSAVLNSTAAAKRMGSSSPPSVHVLISGGSHGVCVKVSDFGGGRTRKEANALCNYYQTPPTCQLSSQYDPISEGLERRASGLDILD</sequence>
<dbReference type="EMBL" id="CM047584">
    <property type="protein sequence ID" value="KAI9911118.1"/>
    <property type="molecule type" value="Genomic_DNA"/>
</dbReference>
<organism evidence="1 2">
    <name type="scientific">Peronosclerospora sorghi</name>
    <dbReference type="NCBI Taxonomy" id="230839"/>
    <lineage>
        <taxon>Eukaryota</taxon>
        <taxon>Sar</taxon>
        <taxon>Stramenopiles</taxon>
        <taxon>Oomycota</taxon>
        <taxon>Peronosporomycetes</taxon>
        <taxon>Peronosporales</taxon>
        <taxon>Peronosporaceae</taxon>
        <taxon>Peronosclerospora</taxon>
    </lineage>
</organism>
<comment type="caution">
    <text evidence="1">The sequence shown here is derived from an EMBL/GenBank/DDBJ whole genome shotgun (WGS) entry which is preliminary data.</text>
</comment>
<evidence type="ECO:0000313" key="1">
    <source>
        <dbReference type="EMBL" id="KAI9911118.1"/>
    </source>
</evidence>
<protein>
    <submittedName>
        <fullName evidence="1">Uncharacterized protein</fullName>
    </submittedName>
</protein>
<proteinExistence type="predicted"/>
<reference evidence="1 2" key="1">
    <citation type="journal article" date="2022" name="bioRxiv">
        <title>The genome of the oomycete Peronosclerospora sorghi, a cosmopolitan pathogen of maize and sorghum, is inflated with dispersed pseudogenes.</title>
        <authorList>
            <person name="Fletcher K."/>
            <person name="Martin F."/>
            <person name="Isakeit T."/>
            <person name="Cavanaugh K."/>
            <person name="Magill C."/>
            <person name="Michelmore R."/>
        </authorList>
    </citation>
    <scope>NUCLEOTIDE SEQUENCE [LARGE SCALE GENOMIC DNA]</scope>
    <source>
        <strain evidence="1">P6</strain>
    </source>
</reference>